<dbReference type="AlphaFoldDB" id="A0A914DH82"/>
<keyword evidence="5" id="KW-0503">Monooxygenase</keyword>
<dbReference type="GO" id="GO:0005506">
    <property type="term" value="F:iron ion binding"/>
    <property type="evidence" value="ECO:0007669"/>
    <property type="project" value="InterPro"/>
</dbReference>
<protein>
    <submittedName>
        <fullName evidence="7">Cytochrome P450</fullName>
    </submittedName>
</protein>
<evidence type="ECO:0000256" key="3">
    <source>
        <dbReference type="ARBA" id="ARBA00022617"/>
    </source>
</evidence>
<keyword evidence="6" id="KW-1185">Reference proteome</keyword>
<organism evidence="6 7">
    <name type="scientific">Acrobeloides nanus</name>
    <dbReference type="NCBI Taxonomy" id="290746"/>
    <lineage>
        <taxon>Eukaryota</taxon>
        <taxon>Metazoa</taxon>
        <taxon>Ecdysozoa</taxon>
        <taxon>Nematoda</taxon>
        <taxon>Chromadorea</taxon>
        <taxon>Rhabditida</taxon>
        <taxon>Tylenchina</taxon>
        <taxon>Cephalobomorpha</taxon>
        <taxon>Cephaloboidea</taxon>
        <taxon>Cephalobidae</taxon>
        <taxon>Acrobeloides</taxon>
    </lineage>
</organism>
<evidence type="ECO:0000256" key="4">
    <source>
        <dbReference type="ARBA" id="ARBA00023004"/>
    </source>
</evidence>
<comment type="similarity">
    <text evidence="2">Belongs to the cytochrome P450 family.</text>
</comment>
<dbReference type="WBParaSite" id="ACRNAN_scaffold25991.g26913.t1">
    <property type="protein sequence ID" value="ACRNAN_scaffold25991.g26913.t1"/>
    <property type="gene ID" value="ACRNAN_scaffold25991.g26913"/>
</dbReference>
<evidence type="ECO:0000313" key="6">
    <source>
        <dbReference type="Proteomes" id="UP000887540"/>
    </source>
</evidence>
<keyword evidence="3" id="KW-0349">Heme</keyword>
<dbReference type="Pfam" id="PF00067">
    <property type="entry name" value="p450"/>
    <property type="match status" value="1"/>
</dbReference>
<dbReference type="InterPro" id="IPR001128">
    <property type="entry name" value="Cyt_P450"/>
</dbReference>
<keyword evidence="4" id="KW-0408">Iron</keyword>
<dbReference type="SUPFAM" id="SSF48264">
    <property type="entry name" value="Cytochrome P450"/>
    <property type="match status" value="1"/>
</dbReference>
<reference evidence="7" key="1">
    <citation type="submission" date="2022-11" db="UniProtKB">
        <authorList>
            <consortium name="WormBaseParasite"/>
        </authorList>
    </citation>
    <scope>IDENTIFICATION</scope>
</reference>
<dbReference type="PANTHER" id="PTHR24291">
    <property type="entry name" value="CYTOCHROME P450 FAMILY 4"/>
    <property type="match status" value="1"/>
</dbReference>
<keyword evidence="5" id="KW-0560">Oxidoreductase</keyword>
<proteinExistence type="inferred from homology"/>
<evidence type="ECO:0000256" key="1">
    <source>
        <dbReference type="ARBA" id="ARBA00001971"/>
    </source>
</evidence>
<dbReference type="InterPro" id="IPR050196">
    <property type="entry name" value="Cytochrome_P450_Monoox"/>
</dbReference>
<dbReference type="InterPro" id="IPR036396">
    <property type="entry name" value="Cyt_P450_sf"/>
</dbReference>
<comment type="cofactor">
    <cofactor evidence="1">
        <name>heme</name>
        <dbReference type="ChEBI" id="CHEBI:30413"/>
    </cofactor>
</comment>
<evidence type="ECO:0000256" key="2">
    <source>
        <dbReference type="ARBA" id="ARBA00010617"/>
    </source>
</evidence>
<dbReference type="PANTHER" id="PTHR24291:SF130">
    <property type="entry name" value="CYTOCHROME P450 FAMILY"/>
    <property type="match status" value="1"/>
</dbReference>
<dbReference type="Gene3D" id="1.10.630.10">
    <property type="entry name" value="Cytochrome P450"/>
    <property type="match status" value="1"/>
</dbReference>
<accession>A0A914DH82</accession>
<dbReference type="GO" id="GO:0016705">
    <property type="term" value="F:oxidoreductase activity, acting on paired donors, with incorporation or reduction of molecular oxygen"/>
    <property type="evidence" value="ECO:0007669"/>
    <property type="project" value="InterPro"/>
</dbReference>
<keyword evidence="3" id="KW-0479">Metal-binding</keyword>
<dbReference type="GO" id="GO:0020037">
    <property type="term" value="F:heme binding"/>
    <property type="evidence" value="ECO:0007669"/>
    <property type="project" value="InterPro"/>
</dbReference>
<evidence type="ECO:0000313" key="7">
    <source>
        <dbReference type="WBParaSite" id="ACRNAN_scaffold25991.g26913.t1"/>
    </source>
</evidence>
<dbReference type="Proteomes" id="UP000887540">
    <property type="component" value="Unplaced"/>
</dbReference>
<sequence length="85" mass="10217">MENLYVIPLNGEALKPIVESNHEITKSRDYDFFLPWLGTGLLLSTDDKWRSRRKMLTPSFHFNMLEGFFEVFNKEMRVFFEMHNL</sequence>
<evidence type="ECO:0000256" key="5">
    <source>
        <dbReference type="ARBA" id="ARBA00023033"/>
    </source>
</evidence>
<dbReference type="GO" id="GO:0004497">
    <property type="term" value="F:monooxygenase activity"/>
    <property type="evidence" value="ECO:0007669"/>
    <property type="project" value="UniProtKB-KW"/>
</dbReference>
<name>A0A914DH82_9BILA</name>